<dbReference type="Pfam" id="PF04002">
    <property type="entry name" value="RadC"/>
    <property type="match status" value="1"/>
</dbReference>
<keyword evidence="1" id="KW-0645">Protease</keyword>
<proteinExistence type="predicted"/>
<dbReference type="PANTHER" id="PTHR30471">
    <property type="entry name" value="DNA REPAIR PROTEIN RADC"/>
    <property type="match status" value="1"/>
</dbReference>
<evidence type="ECO:0000313" key="8">
    <source>
        <dbReference type="Proteomes" id="UP000234329"/>
    </source>
</evidence>
<reference evidence="7 8" key="1">
    <citation type="submission" date="2017-03" db="EMBL/GenBank/DDBJ databases">
        <title>Draft genime sequence of the acidophilic sulfur-oxidizing bacterium Acidithiobacillus sp. SH, isolated from seawater.</title>
        <authorList>
            <person name="Sharmin S."/>
            <person name="Tokuhisa M."/>
            <person name="Kanao T."/>
            <person name="Kamimura K."/>
        </authorList>
    </citation>
    <scope>NUCLEOTIDE SEQUENCE [LARGE SCALE GENOMIC DNA]</scope>
    <source>
        <strain evidence="7 8">SH</strain>
    </source>
</reference>
<keyword evidence="2" id="KW-0479">Metal-binding</keyword>
<dbReference type="InParanoid" id="A0A2I1DPL6"/>
<name>A0A2I1DPL6_9PROT</name>
<dbReference type="InterPro" id="IPR001405">
    <property type="entry name" value="UPF0758"/>
</dbReference>
<dbReference type="InterPro" id="IPR037518">
    <property type="entry name" value="MPN"/>
</dbReference>
<dbReference type="PROSITE" id="PS01302">
    <property type="entry name" value="UPF0758"/>
    <property type="match status" value="1"/>
</dbReference>
<keyword evidence="5" id="KW-0482">Metalloprotease</keyword>
<sequence>MAKSLANRPLSEVFGYSRPRHNDLAEEIAPYNVIEQLAASKELMARCFAERLSTEEDLVMNSPEAVRGFLCTRLAHLEREVFAILWLDNRHRVLAFEELFHGTINQSSVYTREIVKSGLAINAGAALICHNHPSGLPEPSRADIQITKHIKEALSLVEIRLLDHLVVGGNTATSLQEMGVM</sequence>
<dbReference type="InterPro" id="IPR020891">
    <property type="entry name" value="UPF0758_CS"/>
</dbReference>
<dbReference type="AlphaFoldDB" id="A0A2I1DPL6"/>
<keyword evidence="4" id="KW-0862">Zinc</keyword>
<dbReference type="OrthoDB" id="7375040at2"/>
<dbReference type="GO" id="GO:0046872">
    <property type="term" value="F:metal ion binding"/>
    <property type="evidence" value="ECO:0007669"/>
    <property type="project" value="UniProtKB-KW"/>
</dbReference>
<evidence type="ECO:0000259" key="6">
    <source>
        <dbReference type="PROSITE" id="PS50249"/>
    </source>
</evidence>
<dbReference type="NCBIfam" id="TIGR00608">
    <property type="entry name" value="radc"/>
    <property type="match status" value="1"/>
</dbReference>
<evidence type="ECO:0000256" key="5">
    <source>
        <dbReference type="ARBA" id="ARBA00023049"/>
    </source>
</evidence>
<dbReference type="EMBL" id="MXAV01000007">
    <property type="protein sequence ID" value="PKY11779.1"/>
    <property type="molecule type" value="Genomic_DNA"/>
</dbReference>
<feature type="domain" description="MPN" evidence="6">
    <location>
        <begin position="59"/>
        <end position="181"/>
    </location>
</feature>
<protein>
    <recommendedName>
        <fullName evidence="6">MPN domain-containing protein</fullName>
    </recommendedName>
</protein>
<evidence type="ECO:0000256" key="2">
    <source>
        <dbReference type="ARBA" id="ARBA00022723"/>
    </source>
</evidence>
<evidence type="ECO:0000256" key="4">
    <source>
        <dbReference type="ARBA" id="ARBA00022833"/>
    </source>
</evidence>
<evidence type="ECO:0000313" key="7">
    <source>
        <dbReference type="EMBL" id="PKY11779.1"/>
    </source>
</evidence>
<dbReference type="GO" id="GO:0008237">
    <property type="term" value="F:metallopeptidase activity"/>
    <property type="evidence" value="ECO:0007669"/>
    <property type="project" value="UniProtKB-KW"/>
</dbReference>
<keyword evidence="3" id="KW-0378">Hydrolase</keyword>
<dbReference type="Gene3D" id="3.40.140.10">
    <property type="entry name" value="Cytidine Deaminase, domain 2"/>
    <property type="match status" value="1"/>
</dbReference>
<evidence type="ECO:0000256" key="3">
    <source>
        <dbReference type="ARBA" id="ARBA00022801"/>
    </source>
</evidence>
<accession>A0A2I1DPL6</accession>
<comment type="caution">
    <text evidence="7">The sequence shown here is derived from an EMBL/GenBank/DDBJ whole genome shotgun (WGS) entry which is preliminary data.</text>
</comment>
<dbReference type="InterPro" id="IPR025657">
    <property type="entry name" value="RadC_JAB"/>
</dbReference>
<dbReference type="GO" id="GO:0006508">
    <property type="term" value="P:proteolysis"/>
    <property type="evidence" value="ECO:0007669"/>
    <property type="project" value="UniProtKB-KW"/>
</dbReference>
<evidence type="ECO:0000256" key="1">
    <source>
        <dbReference type="ARBA" id="ARBA00022670"/>
    </source>
</evidence>
<dbReference type="CDD" id="cd08071">
    <property type="entry name" value="MPN_DUF2466"/>
    <property type="match status" value="1"/>
</dbReference>
<organism evidence="7 8">
    <name type="scientific">Acidithiobacillus marinus</name>
    <dbReference type="NCBI Taxonomy" id="187490"/>
    <lineage>
        <taxon>Bacteria</taxon>
        <taxon>Pseudomonadati</taxon>
        <taxon>Pseudomonadota</taxon>
        <taxon>Acidithiobacillia</taxon>
        <taxon>Acidithiobacillales</taxon>
        <taxon>Acidithiobacillaceae</taxon>
        <taxon>Acidithiobacillus</taxon>
    </lineage>
</organism>
<dbReference type="PROSITE" id="PS50249">
    <property type="entry name" value="MPN"/>
    <property type="match status" value="1"/>
</dbReference>
<keyword evidence="8" id="KW-1185">Reference proteome</keyword>
<dbReference type="PANTHER" id="PTHR30471:SF3">
    <property type="entry name" value="UPF0758 PROTEIN YEES-RELATED"/>
    <property type="match status" value="1"/>
</dbReference>
<gene>
    <name evidence="7" type="ORF">B1757_02945</name>
</gene>
<dbReference type="Proteomes" id="UP000234329">
    <property type="component" value="Unassembled WGS sequence"/>
</dbReference>